<dbReference type="EMBL" id="VFRA01000001">
    <property type="protein sequence ID" value="TQO18520.1"/>
    <property type="molecule type" value="Genomic_DNA"/>
</dbReference>
<proteinExistence type="predicted"/>
<reference evidence="1 2" key="1">
    <citation type="submission" date="2019-06" db="EMBL/GenBank/DDBJ databases">
        <title>Sequencing the genomes of 1000 actinobacteria strains.</title>
        <authorList>
            <person name="Klenk H.-P."/>
        </authorList>
    </citation>
    <scope>NUCLEOTIDE SEQUENCE [LARGE SCALE GENOMIC DNA]</scope>
    <source>
        <strain evidence="1 2">DSM 21947</strain>
    </source>
</reference>
<comment type="caution">
    <text evidence="1">The sequence shown here is derived from an EMBL/GenBank/DDBJ whole genome shotgun (WGS) entry which is preliminary data.</text>
</comment>
<dbReference type="Proteomes" id="UP000316560">
    <property type="component" value="Unassembled WGS sequence"/>
</dbReference>
<keyword evidence="2" id="KW-1185">Reference proteome</keyword>
<evidence type="ECO:0000313" key="2">
    <source>
        <dbReference type="Proteomes" id="UP000316560"/>
    </source>
</evidence>
<sequence>MNTIEAGARGVLLNRIKILQNALRTVDPHHQLLRDSWAVSSSTLKARYNTPSTNFSDRERLRLAAKREALRAAAQTHRDFRFRQVLAVRAFRKSGVSSVEALSRVGISRSGFHDWGVKLDLTFNAEEL</sequence>
<accession>A0A8H2PVV1</accession>
<name>A0A8H2PVV1_9MICO</name>
<organism evidence="1 2">
    <name type="scientific">Rhodoglobus vestalii</name>
    <dbReference type="NCBI Taxonomy" id="193384"/>
    <lineage>
        <taxon>Bacteria</taxon>
        <taxon>Bacillati</taxon>
        <taxon>Actinomycetota</taxon>
        <taxon>Actinomycetes</taxon>
        <taxon>Micrococcales</taxon>
        <taxon>Microbacteriaceae</taxon>
        <taxon>Rhodoglobus</taxon>
    </lineage>
</organism>
<gene>
    <name evidence="1" type="ORF">FB472_0037</name>
</gene>
<dbReference type="AlphaFoldDB" id="A0A8H2PVV1"/>
<protein>
    <submittedName>
        <fullName evidence="1">Uncharacterized protein</fullName>
    </submittedName>
</protein>
<evidence type="ECO:0000313" key="1">
    <source>
        <dbReference type="EMBL" id="TQO18520.1"/>
    </source>
</evidence>